<reference evidence="10" key="1">
    <citation type="submission" date="2016-07" db="EMBL/GenBank/DDBJ databases">
        <title>Sequence Frankia sp. strain CcI1.17.</title>
        <authorList>
            <person name="Ghodhbane-Gtari F."/>
            <person name="Swanson E."/>
            <person name="Gueddou A."/>
            <person name="Morris K."/>
            <person name="Hezbri K."/>
            <person name="Ktari A."/>
            <person name="Nouioui I."/>
            <person name="Abebe-Akele F."/>
            <person name="Simpson S."/>
            <person name="Thomas K."/>
            <person name="Gtari M."/>
            <person name="Tisa L.S."/>
            <person name="Hurst S."/>
        </authorList>
    </citation>
    <scope>NUCLEOTIDE SEQUENCE [LARGE SCALE GENOMIC DNA]</scope>
    <source>
        <strain evidence="10">Cc1.17</strain>
    </source>
</reference>
<evidence type="ECO:0000256" key="3">
    <source>
        <dbReference type="ARBA" id="ARBA00022475"/>
    </source>
</evidence>
<keyword evidence="4 7" id="KW-0812">Transmembrane</keyword>
<feature type="transmembrane region" description="Helical" evidence="7">
    <location>
        <begin position="89"/>
        <end position="108"/>
    </location>
</feature>
<dbReference type="EMBL" id="MBLM01000141">
    <property type="protein sequence ID" value="OHV32031.1"/>
    <property type="molecule type" value="Genomic_DNA"/>
</dbReference>
<evidence type="ECO:0000256" key="6">
    <source>
        <dbReference type="ARBA" id="ARBA00023136"/>
    </source>
</evidence>
<dbReference type="SUPFAM" id="SSF161098">
    <property type="entry name" value="MetI-like"/>
    <property type="match status" value="1"/>
</dbReference>
<keyword evidence="3" id="KW-1003">Cell membrane</keyword>
<feature type="transmembrane region" description="Helical" evidence="7">
    <location>
        <begin position="115"/>
        <end position="138"/>
    </location>
</feature>
<dbReference type="GO" id="GO:0055085">
    <property type="term" value="P:transmembrane transport"/>
    <property type="evidence" value="ECO:0007669"/>
    <property type="project" value="InterPro"/>
</dbReference>
<dbReference type="PROSITE" id="PS50928">
    <property type="entry name" value="ABC_TM1"/>
    <property type="match status" value="1"/>
</dbReference>
<comment type="caution">
    <text evidence="9">The sequence shown here is derived from an EMBL/GenBank/DDBJ whole genome shotgun (WGS) entry which is preliminary data.</text>
</comment>
<dbReference type="OrthoDB" id="7274389at2"/>
<dbReference type="Pfam" id="PF00528">
    <property type="entry name" value="BPD_transp_1"/>
    <property type="match status" value="1"/>
</dbReference>
<comment type="subcellular location">
    <subcellularLocation>
        <location evidence="1 7">Cell membrane</location>
        <topology evidence="1 7">Multi-pass membrane protein</topology>
    </subcellularLocation>
</comment>
<dbReference type="GO" id="GO:0005886">
    <property type="term" value="C:plasma membrane"/>
    <property type="evidence" value="ECO:0007669"/>
    <property type="project" value="UniProtKB-SubCell"/>
</dbReference>
<evidence type="ECO:0000256" key="5">
    <source>
        <dbReference type="ARBA" id="ARBA00022989"/>
    </source>
</evidence>
<evidence type="ECO:0000256" key="4">
    <source>
        <dbReference type="ARBA" id="ARBA00022692"/>
    </source>
</evidence>
<keyword evidence="2 7" id="KW-0813">Transport</keyword>
<dbReference type="AlphaFoldDB" id="A0A1S1QEZ2"/>
<comment type="similarity">
    <text evidence="7">Belongs to the binding-protein-dependent transport system permease family.</text>
</comment>
<organism evidence="9 10">
    <name type="scientific">Parafrankia colletiae</name>
    <dbReference type="NCBI Taxonomy" id="573497"/>
    <lineage>
        <taxon>Bacteria</taxon>
        <taxon>Bacillati</taxon>
        <taxon>Actinomycetota</taxon>
        <taxon>Actinomycetes</taxon>
        <taxon>Frankiales</taxon>
        <taxon>Frankiaceae</taxon>
        <taxon>Parafrankia</taxon>
    </lineage>
</organism>
<feature type="transmembrane region" description="Helical" evidence="7">
    <location>
        <begin position="242"/>
        <end position="270"/>
    </location>
</feature>
<proteinExistence type="inferred from homology"/>
<dbReference type="InterPro" id="IPR000515">
    <property type="entry name" value="MetI-like"/>
</dbReference>
<sequence length="280" mass="29172">MSHAGTRVGRGRPLARAVATRIGRTLLSVVASTAVIVGLWYALIEAFELNRLVAKDPQAVWQYLFSEPDAAENRDLILDGLWHTLSDAALGYTAGTAAALGVAIAFVLSRPVEQALMPVAMMLRSVPLVAMTPLLILVFGRGPLAVSVVTGIVVFFPSLVNLVVGLRSAPAAAADLVIAHGGGPFTVLRRVALPSALPALFVSARTSVPGAVVGALLAEWLATSAGLGHLMQRAQQTFDYGGVWASVVVIIAASVVIYAVVGLLEAIVLVRYGPAPSRRG</sequence>
<evidence type="ECO:0000313" key="9">
    <source>
        <dbReference type="EMBL" id="OHV32031.1"/>
    </source>
</evidence>
<keyword evidence="5 7" id="KW-1133">Transmembrane helix</keyword>
<gene>
    <name evidence="9" type="ORF">CC117_05465</name>
</gene>
<dbReference type="InterPro" id="IPR035906">
    <property type="entry name" value="MetI-like_sf"/>
</dbReference>
<dbReference type="Gene3D" id="1.10.3720.10">
    <property type="entry name" value="MetI-like"/>
    <property type="match status" value="1"/>
</dbReference>
<name>A0A1S1QEZ2_9ACTN</name>
<protein>
    <submittedName>
        <fullName evidence="9">ABC transporter permease</fullName>
    </submittedName>
</protein>
<dbReference type="Proteomes" id="UP000179627">
    <property type="component" value="Unassembled WGS sequence"/>
</dbReference>
<feature type="domain" description="ABC transmembrane type-1" evidence="8">
    <location>
        <begin position="81"/>
        <end position="261"/>
    </location>
</feature>
<evidence type="ECO:0000256" key="2">
    <source>
        <dbReference type="ARBA" id="ARBA00022448"/>
    </source>
</evidence>
<accession>A0A1S1QEZ2</accession>
<feature type="transmembrane region" description="Helical" evidence="7">
    <location>
        <begin position="144"/>
        <end position="164"/>
    </location>
</feature>
<keyword evidence="10" id="KW-1185">Reference proteome</keyword>
<evidence type="ECO:0000256" key="1">
    <source>
        <dbReference type="ARBA" id="ARBA00004651"/>
    </source>
</evidence>
<feature type="transmembrane region" description="Helical" evidence="7">
    <location>
        <begin position="21"/>
        <end position="43"/>
    </location>
</feature>
<dbReference type="PANTHER" id="PTHR30151:SF0">
    <property type="entry name" value="ABC TRANSPORTER PERMEASE PROTEIN MJ0413-RELATED"/>
    <property type="match status" value="1"/>
</dbReference>
<evidence type="ECO:0000256" key="7">
    <source>
        <dbReference type="RuleBase" id="RU363032"/>
    </source>
</evidence>
<keyword evidence="6 7" id="KW-0472">Membrane</keyword>
<evidence type="ECO:0000313" key="10">
    <source>
        <dbReference type="Proteomes" id="UP000179627"/>
    </source>
</evidence>
<dbReference type="PANTHER" id="PTHR30151">
    <property type="entry name" value="ALKANE SULFONATE ABC TRANSPORTER-RELATED, MEMBRANE SUBUNIT"/>
    <property type="match status" value="1"/>
</dbReference>
<evidence type="ECO:0000259" key="8">
    <source>
        <dbReference type="PROSITE" id="PS50928"/>
    </source>
</evidence>
<dbReference type="CDD" id="cd06261">
    <property type="entry name" value="TM_PBP2"/>
    <property type="match status" value="1"/>
</dbReference>